<evidence type="ECO:0008006" key="3">
    <source>
        <dbReference type="Google" id="ProtNLM"/>
    </source>
</evidence>
<dbReference type="Proteomes" id="UP000005019">
    <property type="component" value="Unassembled WGS sequence"/>
</dbReference>
<organism evidence="1 2">
    <name type="scientific">Methyloversatilis universalis (strain ATCC BAA-1314 / DSM 25237 / JCM 13912 / CCUG 52030 / FAM5)</name>
    <dbReference type="NCBI Taxonomy" id="1000565"/>
    <lineage>
        <taxon>Bacteria</taxon>
        <taxon>Pseudomonadati</taxon>
        <taxon>Pseudomonadota</taxon>
        <taxon>Betaproteobacteria</taxon>
        <taxon>Nitrosomonadales</taxon>
        <taxon>Sterolibacteriaceae</taxon>
        <taxon>Methyloversatilis</taxon>
    </lineage>
</organism>
<comment type="caution">
    <text evidence="1">The sequence shown here is derived from an EMBL/GenBank/DDBJ whole genome shotgun (WGS) entry which is preliminary data.</text>
</comment>
<dbReference type="STRING" id="1000565.METUNv1_01829"/>
<accession>F5RBM9</accession>
<protein>
    <recommendedName>
        <fullName evidence="3">Fe-S oxidoreductase</fullName>
    </recommendedName>
</protein>
<evidence type="ECO:0000313" key="2">
    <source>
        <dbReference type="Proteomes" id="UP000005019"/>
    </source>
</evidence>
<dbReference type="RefSeq" id="WP_008060961.1">
    <property type="nucleotide sequence ID" value="NZ_AFHG01000044.1"/>
</dbReference>
<dbReference type="InterPro" id="IPR005358">
    <property type="entry name" value="Puta_zinc/iron-chelating_dom"/>
</dbReference>
<evidence type="ECO:0000313" key="1">
    <source>
        <dbReference type="EMBL" id="EGK72051.1"/>
    </source>
</evidence>
<dbReference type="OrthoDB" id="196483at2"/>
<dbReference type="EMBL" id="AFHG01000044">
    <property type="protein sequence ID" value="EGK72051.1"/>
    <property type="molecule type" value="Genomic_DNA"/>
</dbReference>
<dbReference type="AlphaFoldDB" id="F5RBM9"/>
<gene>
    <name evidence="1" type="ORF">METUNv1_01829</name>
</gene>
<reference evidence="1 2" key="1">
    <citation type="journal article" date="2011" name="J. Bacteriol.">
        <title>Genome sequence of Methyloversatilis universalis FAM5T, a methylotrophic representative of the order Rhodocyclales.</title>
        <authorList>
            <person name="Kittichotirat W."/>
            <person name="Good N.M."/>
            <person name="Hall R."/>
            <person name="Bringel F."/>
            <person name="Lajus A."/>
            <person name="Medigue C."/>
            <person name="Smalley N.E."/>
            <person name="Beck D."/>
            <person name="Bumgarner R."/>
            <person name="Vuilleumier S."/>
            <person name="Kalyuzhnaya M.G."/>
        </authorList>
    </citation>
    <scope>NUCLEOTIDE SEQUENCE [LARGE SCALE GENOMIC DNA]</scope>
    <source>
        <strain evidence="2">ATCC BAA-1314 / JCM 13912 / FAM5</strain>
    </source>
</reference>
<dbReference type="eggNOG" id="COG0727">
    <property type="taxonomic scope" value="Bacteria"/>
</dbReference>
<name>F5RBM9_METUF</name>
<keyword evidence="2" id="KW-1185">Reference proteome</keyword>
<dbReference type="Pfam" id="PF03692">
    <property type="entry name" value="CxxCxxCC"/>
    <property type="match status" value="1"/>
</dbReference>
<sequence>MSFDCTACGACCASFRVDFHPSDGEAQGGRVPEGLYDELNGAIARMRGTDHAQPRCRALRGTIGQCVSCWIYEDRPEPCREFEAGSEACLRARRRHGLAAG</sequence>
<proteinExistence type="predicted"/>